<dbReference type="Pfam" id="PF01569">
    <property type="entry name" value="PAP2"/>
    <property type="match status" value="1"/>
</dbReference>
<evidence type="ECO:0000256" key="4">
    <source>
        <dbReference type="ARBA" id="ARBA00022801"/>
    </source>
</evidence>
<feature type="compositionally biased region" description="Basic and acidic residues" evidence="7">
    <location>
        <begin position="334"/>
        <end position="352"/>
    </location>
</feature>
<comment type="caution">
    <text evidence="10">The sequence shown here is derived from an EMBL/GenBank/DDBJ whole genome shotgun (WGS) entry which is preliminary data.</text>
</comment>
<evidence type="ECO:0000256" key="6">
    <source>
        <dbReference type="ARBA" id="ARBA00023136"/>
    </source>
</evidence>
<dbReference type="SMART" id="SM00014">
    <property type="entry name" value="acidPPc"/>
    <property type="match status" value="1"/>
</dbReference>
<feature type="transmembrane region" description="Helical" evidence="8">
    <location>
        <begin position="55"/>
        <end position="72"/>
    </location>
</feature>
<keyword evidence="11" id="KW-1185">Reference proteome</keyword>
<dbReference type="InterPro" id="IPR000326">
    <property type="entry name" value="PAP2/HPO"/>
</dbReference>
<feature type="compositionally biased region" description="Basic and acidic residues" evidence="7">
    <location>
        <begin position="261"/>
        <end position="275"/>
    </location>
</feature>
<dbReference type="GO" id="GO:0005886">
    <property type="term" value="C:plasma membrane"/>
    <property type="evidence" value="ECO:0007669"/>
    <property type="project" value="UniProtKB-SubCell"/>
</dbReference>
<dbReference type="InterPro" id="IPR036938">
    <property type="entry name" value="PAP2/HPO_sf"/>
</dbReference>
<evidence type="ECO:0000313" key="11">
    <source>
        <dbReference type="Proteomes" id="UP000238312"/>
    </source>
</evidence>
<dbReference type="RefSeq" id="WP_245956288.1">
    <property type="nucleotide sequence ID" value="NZ_PVNG01000020.1"/>
</dbReference>
<feature type="transmembrane region" description="Helical" evidence="8">
    <location>
        <begin position="20"/>
        <end position="43"/>
    </location>
</feature>
<evidence type="ECO:0000256" key="7">
    <source>
        <dbReference type="SAM" id="MobiDB-lite"/>
    </source>
</evidence>
<feature type="transmembrane region" description="Helical" evidence="8">
    <location>
        <begin position="129"/>
        <end position="147"/>
    </location>
</feature>
<dbReference type="GO" id="GO:0016787">
    <property type="term" value="F:hydrolase activity"/>
    <property type="evidence" value="ECO:0007669"/>
    <property type="project" value="UniProtKB-KW"/>
</dbReference>
<protein>
    <submittedName>
        <fullName evidence="10">Membrane-associated phospholipid phosphatase</fullName>
    </submittedName>
</protein>
<dbReference type="AlphaFoldDB" id="A0A2T0MN15"/>
<evidence type="ECO:0000313" key="10">
    <source>
        <dbReference type="EMBL" id="PRX59267.1"/>
    </source>
</evidence>
<dbReference type="SUPFAM" id="SSF48317">
    <property type="entry name" value="Acid phosphatase/Vanadium-dependent haloperoxidase"/>
    <property type="match status" value="1"/>
</dbReference>
<dbReference type="Proteomes" id="UP000238312">
    <property type="component" value="Unassembled WGS sequence"/>
</dbReference>
<dbReference type="PANTHER" id="PTHR14969">
    <property type="entry name" value="SPHINGOSINE-1-PHOSPHATE PHOSPHOHYDROLASE"/>
    <property type="match status" value="1"/>
</dbReference>
<reference evidence="10 11" key="1">
    <citation type="submission" date="2018-03" db="EMBL/GenBank/DDBJ databases">
        <title>Genomic Encyclopedia of Type Strains, Phase III (KMG-III): the genomes of soil and plant-associated and newly described type strains.</title>
        <authorList>
            <person name="Whitman W."/>
        </authorList>
    </citation>
    <scope>NUCLEOTIDE SEQUENCE [LARGE SCALE GENOMIC DNA]</scope>
    <source>
        <strain evidence="10 11">CGMCC 4.7104</strain>
    </source>
</reference>
<keyword evidence="4" id="KW-0378">Hydrolase</keyword>
<gene>
    <name evidence="10" type="ORF">B0I32_12037</name>
</gene>
<keyword evidence="6 8" id="KW-0472">Membrane</keyword>
<accession>A0A2T0MN15</accession>
<feature type="compositionally biased region" description="Pro residues" evidence="7">
    <location>
        <begin position="205"/>
        <end position="215"/>
    </location>
</feature>
<feature type="transmembrane region" description="Helical" evidence="8">
    <location>
        <begin position="153"/>
        <end position="177"/>
    </location>
</feature>
<feature type="domain" description="Phosphatidic acid phosphatase type 2/haloperoxidase" evidence="9">
    <location>
        <begin position="55"/>
        <end position="166"/>
    </location>
</feature>
<keyword evidence="5 8" id="KW-1133">Transmembrane helix</keyword>
<organism evidence="10 11">
    <name type="scientific">Nonomuraea fuscirosea</name>
    <dbReference type="NCBI Taxonomy" id="1291556"/>
    <lineage>
        <taxon>Bacteria</taxon>
        <taxon>Bacillati</taxon>
        <taxon>Actinomycetota</taxon>
        <taxon>Actinomycetes</taxon>
        <taxon>Streptosporangiales</taxon>
        <taxon>Streptosporangiaceae</taxon>
        <taxon>Nonomuraea</taxon>
    </lineage>
</organism>
<dbReference type="Gene3D" id="1.20.144.10">
    <property type="entry name" value="Phosphatidic acid phosphatase type 2/haloperoxidase"/>
    <property type="match status" value="1"/>
</dbReference>
<evidence type="ECO:0000259" key="9">
    <source>
        <dbReference type="SMART" id="SM00014"/>
    </source>
</evidence>
<evidence type="ECO:0000256" key="1">
    <source>
        <dbReference type="ARBA" id="ARBA00004651"/>
    </source>
</evidence>
<keyword evidence="3 8" id="KW-0812">Transmembrane</keyword>
<dbReference type="PANTHER" id="PTHR14969:SF62">
    <property type="entry name" value="DECAPRENYLPHOSPHORYL-5-PHOSPHORIBOSE PHOSPHATASE RV3807C-RELATED"/>
    <property type="match status" value="1"/>
</dbReference>
<proteinExistence type="predicted"/>
<evidence type="ECO:0000256" key="5">
    <source>
        <dbReference type="ARBA" id="ARBA00022989"/>
    </source>
</evidence>
<evidence type="ECO:0000256" key="3">
    <source>
        <dbReference type="ARBA" id="ARBA00022692"/>
    </source>
</evidence>
<evidence type="ECO:0000256" key="2">
    <source>
        <dbReference type="ARBA" id="ARBA00022475"/>
    </source>
</evidence>
<keyword evidence="2" id="KW-1003">Cell membrane</keyword>
<feature type="region of interest" description="Disordered" evidence="7">
    <location>
        <begin position="187"/>
        <end position="352"/>
    </location>
</feature>
<sequence length="352" mass="37886">MDWTRVYEDIVDFARSTPEWLHILAEVGTDAGLFVFAALFVLVAVRAWRAPARDLALAVAGPAGIVLAYILSEVIKTFVQEDRPCRGGIATIAACPPLDDWSFPSNHSVIAAGAAATLVLAWRSLAWAVFPLAVVMAFSRVFVGVHYPHDVAAGFLLGATLAPLFALLLVGAITPAVRLLRARLPERLGPTAPDPAPNWRQRPSTPDPHNPPHPQPFEHPHPAPGNFGGPQSSFENPQPSFGDPQPSYGDPHPSFGADPHQPFRGDPGRAFEGDPRQTFGADPSRPFGAAPQQPSHAAPRHGYPADRGAQPSYGEATPQLWAAQPPRQYGEAPPRGHAEGRSRRRTEGPPQR</sequence>
<dbReference type="EMBL" id="PVNG01000020">
    <property type="protein sequence ID" value="PRX59267.1"/>
    <property type="molecule type" value="Genomic_DNA"/>
</dbReference>
<name>A0A2T0MN15_9ACTN</name>
<feature type="compositionally biased region" description="Polar residues" evidence="7">
    <location>
        <begin position="229"/>
        <end position="239"/>
    </location>
</feature>
<evidence type="ECO:0000256" key="8">
    <source>
        <dbReference type="SAM" id="Phobius"/>
    </source>
</evidence>
<comment type="subcellular location">
    <subcellularLocation>
        <location evidence="1">Cell membrane</location>
        <topology evidence="1">Multi-pass membrane protein</topology>
    </subcellularLocation>
</comment>